<name>A0A0E9TAZ4_ANGAN</name>
<reference evidence="1" key="2">
    <citation type="journal article" date="2015" name="Fish Shellfish Immunol.">
        <title>Early steps in the European eel (Anguilla anguilla)-Vibrio vulnificus interaction in the gills: Role of the RtxA13 toxin.</title>
        <authorList>
            <person name="Callol A."/>
            <person name="Pajuelo D."/>
            <person name="Ebbesson L."/>
            <person name="Teles M."/>
            <person name="MacKenzie S."/>
            <person name="Amaro C."/>
        </authorList>
    </citation>
    <scope>NUCLEOTIDE SEQUENCE</scope>
</reference>
<dbReference type="EMBL" id="GBXM01057816">
    <property type="protein sequence ID" value="JAH50761.1"/>
    <property type="molecule type" value="Transcribed_RNA"/>
</dbReference>
<protein>
    <submittedName>
        <fullName evidence="1">Uncharacterized protein</fullName>
    </submittedName>
</protein>
<sequence>MNTLWIVIPLLLIWDSWCQLYCSAVGL</sequence>
<reference evidence="1" key="1">
    <citation type="submission" date="2014-11" db="EMBL/GenBank/DDBJ databases">
        <authorList>
            <person name="Amaro Gonzalez C."/>
        </authorList>
    </citation>
    <scope>NUCLEOTIDE SEQUENCE</scope>
</reference>
<organism evidence="1">
    <name type="scientific">Anguilla anguilla</name>
    <name type="common">European freshwater eel</name>
    <name type="synonym">Muraena anguilla</name>
    <dbReference type="NCBI Taxonomy" id="7936"/>
    <lineage>
        <taxon>Eukaryota</taxon>
        <taxon>Metazoa</taxon>
        <taxon>Chordata</taxon>
        <taxon>Craniata</taxon>
        <taxon>Vertebrata</taxon>
        <taxon>Euteleostomi</taxon>
        <taxon>Actinopterygii</taxon>
        <taxon>Neopterygii</taxon>
        <taxon>Teleostei</taxon>
        <taxon>Anguilliformes</taxon>
        <taxon>Anguillidae</taxon>
        <taxon>Anguilla</taxon>
    </lineage>
</organism>
<evidence type="ECO:0000313" key="1">
    <source>
        <dbReference type="EMBL" id="JAH50761.1"/>
    </source>
</evidence>
<dbReference type="AlphaFoldDB" id="A0A0E9TAZ4"/>
<proteinExistence type="predicted"/>
<accession>A0A0E9TAZ4</accession>